<feature type="signal peptide" evidence="3">
    <location>
        <begin position="1"/>
        <end position="38"/>
    </location>
</feature>
<feature type="compositionally biased region" description="Gly residues" evidence="1">
    <location>
        <begin position="1075"/>
        <end position="1084"/>
    </location>
</feature>
<keyword evidence="3" id="KW-0732">Signal</keyword>
<evidence type="ECO:0000256" key="3">
    <source>
        <dbReference type="SAM" id="SignalP"/>
    </source>
</evidence>
<feature type="compositionally biased region" description="Polar residues" evidence="1">
    <location>
        <begin position="1534"/>
        <end position="1545"/>
    </location>
</feature>
<feature type="transmembrane region" description="Helical" evidence="2">
    <location>
        <begin position="978"/>
        <end position="1003"/>
    </location>
</feature>
<feature type="transmembrane region" description="Helical" evidence="2">
    <location>
        <begin position="892"/>
        <end position="910"/>
    </location>
</feature>
<feature type="compositionally biased region" description="Low complexity" evidence="1">
    <location>
        <begin position="120"/>
        <end position="151"/>
    </location>
</feature>
<feature type="transmembrane region" description="Helical" evidence="2">
    <location>
        <begin position="839"/>
        <end position="862"/>
    </location>
</feature>
<feature type="compositionally biased region" description="Low complexity" evidence="1">
    <location>
        <begin position="1488"/>
        <end position="1510"/>
    </location>
</feature>
<comment type="caution">
    <text evidence="5">The sequence shown here is derived from an EMBL/GenBank/DDBJ whole genome shotgun (WGS) entry which is preliminary data.</text>
</comment>
<dbReference type="EMBL" id="JAPDMZ010000200">
    <property type="protein sequence ID" value="KAK0546267.1"/>
    <property type="molecule type" value="Genomic_DNA"/>
</dbReference>
<feature type="compositionally biased region" description="Low complexity" evidence="1">
    <location>
        <begin position="1577"/>
        <end position="1591"/>
    </location>
</feature>
<dbReference type="InterPro" id="IPR040241">
    <property type="entry name" value="TRP_Flc/Pkd2-like"/>
</dbReference>
<feature type="chain" id="PRO_5042910511" description="TRP C-terminal domain-containing protein" evidence="3">
    <location>
        <begin position="39"/>
        <end position="1607"/>
    </location>
</feature>
<feature type="region of interest" description="Disordered" evidence="1">
    <location>
        <begin position="1318"/>
        <end position="1607"/>
    </location>
</feature>
<keyword evidence="6" id="KW-1185">Reference proteome</keyword>
<feature type="region of interest" description="Disordered" evidence="1">
    <location>
        <begin position="715"/>
        <end position="751"/>
    </location>
</feature>
<protein>
    <recommendedName>
        <fullName evidence="4">TRP C-terminal domain-containing protein</fullName>
    </recommendedName>
</protein>
<keyword evidence="2" id="KW-0472">Membrane</keyword>
<reference evidence="5" key="1">
    <citation type="journal article" date="2023" name="PhytoFront">
        <title>Draft Genome Resources of Seven Strains of Tilletia horrida, Causal Agent of Kernel Smut of Rice.</title>
        <authorList>
            <person name="Khanal S."/>
            <person name="Antony Babu S."/>
            <person name="Zhou X.G."/>
        </authorList>
    </citation>
    <scope>NUCLEOTIDE SEQUENCE</scope>
    <source>
        <strain evidence="5">TX6</strain>
    </source>
</reference>
<feature type="region of interest" description="Disordered" evidence="1">
    <location>
        <begin position="41"/>
        <end position="151"/>
    </location>
</feature>
<feature type="domain" description="TRP C-terminal" evidence="4">
    <location>
        <begin position="802"/>
        <end position="1000"/>
    </location>
</feature>
<feature type="compositionally biased region" description="Basic and acidic residues" evidence="1">
    <location>
        <begin position="1557"/>
        <end position="1576"/>
    </location>
</feature>
<feature type="compositionally biased region" description="Polar residues" evidence="1">
    <location>
        <begin position="1239"/>
        <end position="1248"/>
    </location>
</feature>
<feature type="region of interest" description="Disordered" evidence="1">
    <location>
        <begin position="608"/>
        <end position="666"/>
    </location>
</feature>
<dbReference type="PANTHER" id="PTHR31145:SF6">
    <property type="entry name" value="INTEGRAL MEMBRANE PROTEIN (AFU_ORTHOLOGUE AFUA_7G01610)"/>
    <property type="match status" value="1"/>
</dbReference>
<feature type="transmembrane region" description="Helical" evidence="2">
    <location>
        <begin position="948"/>
        <end position="972"/>
    </location>
</feature>
<feature type="compositionally biased region" description="Low complexity" evidence="1">
    <location>
        <begin position="72"/>
        <end position="113"/>
    </location>
</feature>
<feature type="transmembrane region" description="Helical" evidence="2">
    <location>
        <begin position="443"/>
        <end position="460"/>
    </location>
</feature>
<feature type="compositionally biased region" description="Polar residues" evidence="1">
    <location>
        <begin position="621"/>
        <end position="630"/>
    </location>
</feature>
<accession>A0AAN6GNH3</accession>
<name>A0AAN6GNH3_9BASI</name>
<feature type="region of interest" description="Disordered" evidence="1">
    <location>
        <begin position="771"/>
        <end position="792"/>
    </location>
</feature>
<feature type="compositionally biased region" description="Low complexity" evidence="1">
    <location>
        <begin position="1318"/>
        <end position="1340"/>
    </location>
</feature>
<evidence type="ECO:0000256" key="1">
    <source>
        <dbReference type="SAM" id="MobiDB-lite"/>
    </source>
</evidence>
<dbReference type="GO" id="GO:0055085">
    <property type="term" value="P:transmembrane transport"/>
    <property type="evidence" value="ECO:0007669"/>
    <property type="project" value="TreeGrafter"/>
</dbReference>
<evidence type="ECO:0000313" key="5">
    <source>
        <dbReference type="EMBL" id="KAK0546267.1"/>
    </source>
</evidence>
<feature type="transmembrane region" description="Helical" evidence="2">
    <location>
        <begin position="916"/>
        <end position="936"/>
    </location>
</feature>
<feature type="region of interest" description="Disordered" evidence="1">
    <location>
        <begin position="1138"/>
        <end position="1305"/>
    </location>
</feature>
<organism evidence="5 6">
    <name type="scientific">Tilletia horrida</name>
    <dbReference type="NCBI Taxonomy" id="155126"/>
    <lineage>
        <taxon>Eukaryota</taxon>
        <taxon>Fungi</taxon>
        <taxon>Dikarya</taxon>
        <taxon>Basidiomycota</taxon>
        <taxon>Ustilaginomycotina</taxon>
        <taxon>Exobasidiomycetes</taxon>
        <taxon>Tilletiales</taxon>
        <taxon>Tilletiaceae</taxon>
        <taxon>Tilletia</taxon>
    </lineage>
</organism>
<evidence type="ECO:0000259" key="4">
    <source>
        <dbReference type="Pfam" id="PF06011"/>
    </source>
</evidence>
<evidence type="ECO:0000256" key="2">
    <source>
        <dbReference type="SAM" id="Phobius"/>
    </source>
</evidence>
<feature type="transmembrane region" description="Helical" evidence="2">
    <location>
        <begin position="573"/>
        <end position="598"/>
    </location>
</feature>
<feature type="domain" description="TRP C-terminal" evidence="4">
    <location>
        <begin position="437"/>
        <end position="595"/>
    </location>
</feature>
<feature type="region of interest" description="Disordered" evidence="1">
    <location>
        <begin position="1043"/>
        <end position="1088"/>
    </location>
</feature>
<gene>
    <name evidence="5" type="ORF">OC846_005350</name>
</gene>
<dbReference type="Pfam" id="PF06011">
    <property type="entry name" value="TRP"/>
    <property type="match status" value="2"/>
</dbReference>
<dbReference type="InterPro" id="IPR010308">
    <property type="entry name" value="TRP_C"/>
</dbReference>
<evidence type="ECO:0000313" key="6">
    <source>
        <dbReference type="Proteomes" id="UP001176517"/>
    </source>
</evidence>
<feature type="compositionally biased region" description="Acidic residues" evidence="1">
    <location>
        <begin position="1374"/>
        <end position="1387"/>
    </location>
</feature>
<feature type="compositionally biased region" description="Polar residues" evidence="1">
    <location>
        <begin position="1214"/>
        <end position="1231"/>
    </location>
</feature>
<dbReference type="PANTHER" id="PTHR31145">
    <property type="entry name" value="INTEGRAL MEMBRANE PROTEIN (AFU_ORTHOLOGUE AFUA_7G01610)"/>
    <property type="match status" value="1"/>
</dbReference>
<keyword evidence="2" id="KW-0812">Transmembrane</keyword>
<feature type="compositionally biased region" description="Low complexity" evidence="1">
    <location>
        <begin position="652"/>
        <end position="666"/>
    </location>
</feature>
<feature type="transmembrane region" description="Helical" evidence="2">
    <location>
        <begin position="360"/>
        <end position="386"/>
    </location>
</feature>
<sequence>MRSQRRSSRQRSWANASTTVRFWALSLLILILASLAIAQSNNSGPGNNNDDDDIKADTGDDSSGSGSGSGSGESSSSLPPATSTTTIVTTATPSPSSSSTPAPTTTSIDDTPSNGLPPGTTRSTTTVISTGLPTGSLTSGTPTSTTSSAAPAPTYTNVTLALSPSYQSNFFLHQPLPDPFYGSAAHTRAPDMYFKDCNFQASDNSLVASDFRINVTSVYSQFDEDLNDNFMGRRAPTKGILRIVAVGEIGAQAHAADNVTNYLSAISVQTNFLTFPVFSNLTYLCDRIFPTTADLLNPLITPTSCAYGPGPVAIGVSIPINSPYYLGTLNTQLRLSDPSKPARNIACISVNVSPYHPSAWYWHLILWLPIATFITLFVLAALARLLTALSVLRTRFANRAREGTGPSWVRDKLRPTLAAALSGEHLRSSAGLVRFASPGCWDVIWHLQFVTAIGMMAVHWPDWAYPFLKQAAWASLLGNVTVLNSEMSVDPTQYAQGVLPSGHIDVLRTYAALPGGDIGDQMRNNVTSPIYMNTDASLAAASHQGQNRFLNLNNTAYGIPRYGYMLGLHEQDLWPTAVVIWFYILAGIVALSFVLWLADATHSYFESARNRRQADDYDTAGRNSTQSEAQPINGAAGASGPGGSRANEGSIAGSLAPPRSPAASTSASLNFATATGRGGTSAAQSPGGIGKNGDDGYVEQLHLANSASALTIPSNGHFGSYDDDGGESGQSAGNKEARLGSPGPGHAHLPASSTTRWGQYRFLGSLGSTSAGLNTASGQEKHNRRRMTRSGDGAPAKLHLSHLHGNVIRVVALFHFPLTILSIWGLQSHDGAHSTVQRALAALFFVVVCLLIPLYACVRIWFASREQLYEDMPTFTQLGPLYNSYAPGAHRYVIALFAWTLIMGIVIGAAQSSGSAQALVLLIFETGMSIATNLWLPWGEGANMGPAAFVGSVLRIITAVLLVLLSPLAGFGGAVAGWITYVVLVLQAIWFVGVFLIVVIKLLELAVRVAFNIPYEEGTRRAYNGLEGAIKQIRRRQDKILQLGSRSPGAGGLRRPGSRASGTGSSIMHNMTSSPGGGGAGMQSGGVNRPIPLTHSRQVSYASYLDNPRMNAQPQHRLSQQAGYGSYAGYFHHDPHDEGGIMAAMPPSSPGLGRAPSPFSWKNQTPGASASAGGPKQRSPAQTRPSSSGNGGNPNPGSSPPSTGFVRLGGGRATDTQPWQSIPDTGASAQAANRPAGPSPQNTIQTSGAVEVDPATAAAVAAARRRSRPQSQTAIVESYNWMDQGGNKAVSPQTSPRGELLPLPDHRSSFNALVIAQRRAQAAAADAEAGASADPAAGGSTRKSDKRTSVGGGLFSRKKRQGLRRLSEGHVAEDSFDDEEEDEEEEQGQGGTAGGNTDKSGKASGVFSGLSRFVGGLRSNPRRQSDVDADDAQQAGFEMEEEFTPKQTGFEVIRKPRRPVAPPPQEEMVAASVTGANAPAEAKETKAEAAVNDAATATPGSPLGDGSLPPQTDLGKLNAGLGLNFNATPAIGGTSATDNSASPSRNRLAAATPTTAEVKRWSETPSEAEIRHEIEKAAANASADANTAPTSEQRPAGVTDDSAFWRS</sequence>
<keyword evidence="2" id="KW-1133">Transmembrane helix</keyword>
<proteinExistence type="predicted"/>
<dbReference type="GO" id="GO:0016020">
    <property type="term" value="C:membrane"/>
    <property type="evidence" value="ECO:0007669"/>
    <property type="project" value="TreeGrafter"/>
</dbReference>
<dbReference type="Proteomes" id="UP001176517">
    <property type="component" value="Unassembled WGS sequence"/>
</dbReference>
<feature type="compositionally biased region" description="Polar residues" evidence="1">
    <location>
        <begin position="1060"/>
        <end position="1072"/>
    </location>
</feature>
<feature type="region of interest" description="Disordered" evidence="1">
    <location>
        <begin position="675"/>
        <end position="694"/>
    </location>
</feature>